<comment type="caution">
    <text evidence="1">The sequence shown here is derived from an EMBL/GenBank/DDBJ whole genome shotgun (WGS) entry which is preliminary data.</text>
</comment>
<gene>
    <name evidence="1" type="ORF">CDAR_3861</name>
</gene>
<keyword evidence="2" id="KW-1185">Reference proteome</keyword>
<evidence type="ECO:0000313" key="2">
    <source>
        <dbReference type="Proteomes" id="UP001054837"/>
    </source>
</evidence>
<dbReference type="AlphaFoldDB" id="A0AAV4RI78"/>
<proteinExistence type="predicted"/>
<accession>A0AAV4RI78</accession>
<dbReference type="EMBL" id="BPLQ01006300">
    <property type="protein sequence ID" value="GIY21420.1"/>
    <property type="molecule type" value="Genomic_DNA"/>
</dbReference>
<evidence type="ECO:0000313" key="1">
    <source>
        <dbReference type="EMBL" id="GIY21420.1"/>
    </source>
</evidence>
<reference evidence="1 2" key="1">
    <citation type="submission" date="2021-06" db="EMBL/GenBank/DDBJ databases">
        <title>Caerostris darwini draft genome.</title>
        <authorList>
            <person name="Kono N."/>
            <person name="Arakawa K."/>
        </authorList>
    </citation>
    <scope>NUCLEOTIDE SEQUENCE [LARGE SCALE GENOMIC DNA]</scope>
</reference>
<organism evidence="1 2">
    <name type="scientific">Caerostris darwini</name>
    <dbReference type="NCBI Taxonomy" id="1538125"/>
    <lineage>
        <taxon>Eukaryota</taxon>
        <taxon>Metazoa</taxon>
        <taxon>Ecdysozoa</taxon>
        <taxon>Arthropoda</taxon>
        <taxon>Chelicerata</taxon>
        <taxon>Arachnida</taxon>
        <taxon>Araneae</taxon>
        <taxon>Araneomorphae</taxon>
        <taxon>Entelegynae</taxon>
        <taxon>Araneoidea</taxon>
        <taxon>Araneidae</taxon>
        <taxon>Caerostris</taxon>
    </lineage>
</organism>
<protein>
    <submittedName>
        <fullName evidence="1">Uncharacterized protein</fullName>
    </submittedName>
</protein>
<name>A0AAV4RI78_9ARAC</name>
<sequence length="126" mass="14963">MYYPSGQPYLLSNHCGTVNLSLEKWSHSLQKLHFPPFYLVFHSYRIKSKQNSRFHTLRREISPEQELETNMAVACQWCCHRFHINHFTRLDIKTFVGNRIELLLFGSVVDRVSRCQLVGKSFVFRD</sequence>
<dbReference type="Proteomes" id="UP001054837">
    <property type="component" value="Unassembled WGS sequence"/>
</dbReference>